<comment type="subcellular location">
    <subcellularLocation>
        <location evidence="2">Cytoplasm</location>
    </subcellularLocation>
    <subcellularLocation>
        <location evidence="1">Nucleus</location>
    </subcellularLocation>
</comment>
<dbReference type="FunFam" id="2.30.30.30:FF:000021">
    <property type="entry name" value="DNA/RNA-binding protein KIN17, putative"/>
    <property type="match status" value="1"/>
</dbReference>
<feature type="coiled-coil region" evidence="23">
    <location>
        <begin position="151"/>
        <end position="185"/>
    </location>
</feature>
<proteinExistence type="inferred from homology"/>
<dbReference type="Gene3D" id="2.30.30.140">
    <property type="match status" value="1"/>
</dbReference>
<keyword evidence="9" id="KW-0227">DNA damage</keyword>
<dbReference type="PANTHER" id="PTHR12805">
    <property type="entry name" value="KIN17 KIN, ANTIGENIC DETERMINANT OF RECA PROTEIN HOMOLOG"/>
    <property type="match status" value="1"/>
</dbReference>
<keyword evidence="18" id="KW-0539">Nucleus</keyword>
<evidence type="ECO:0000256" key="9">
    <source>
        <dbReference type="ARBA" id="ARBA00022763"/>
    </source>
</evidence>
<evidence type="ECO:0000256" key="17">
    <source>
        <dbReference type="ARBA" id="ARBA00023204"/>
    </source>
</evidence>
<evidence type="ECO:0000256" key="3">
    <source>
        <dbReference type="ARBA" id="ARBA00008517"/>
    </source>
</evidence>
<evidence type="ECO:0000313" key="26">
    <source>
        <dbReference type="EMBL" id="VDI53432.1"/>
    </source>
</evidence>
<dbReference type="Pfam" id="PF25092">
    <property type="entry name" value="SH3_KIN17_C"/>
    <property type="match status" value="1"/>
</dbReference>
<comment type="function">
    <text evidence="19">Involved in DNA replication and the cellular response to DNA damage. May participate in DNA replication factories and create a bridge between DNA replication and repair mediated by high molecular weight complexes. May play a role in illegitimate recombination and regulation of gene expression. May participate in mRNA processing. Binds, in vitro, to double-stranded DNA. Also shown to bind preferentially to curved DNA in vitro and in vivo. Binds via its C-terminal domain to RNA in vitro.</text>
</comment>
<keyword evidence="8" id="KW-0479">Metal-binding</keyword>
<keyword evidence="6" id="KW-0507">mRNA processing</keyword>
<sequence length="405" mass="46752">MGKEKGGFLTPKAIANRIKSKGLQKLRWYCQMCQKQCRDENGFKCHTMSESHQRQLLLFAESPDKYIDSFSEDFFNDYVELLKRRFGKKRVNCNIVYQEYIAFKEHTHMNSTQWETLTEFVKWLGREGHCVVDETEKGWFVQYIDRDPEAIKKQEQIKAKEKMELDDEERAAKFIKDQIERASAQGQEVKQTEFTELKRENEDEKVTLSLGGLSKKRETDTVASSSKDNPLKKPPISSLENPFKKPSGSGVIKIKTEKAGQKRKSALDEIMELEKKKKENVNKKVKKDYWLHEGIMVKIVTKKLGEKYYKKKAVVKEVVDLYRAVIKLIDSGDKMKVDQSHLETVIPAQGKKVLIVNGPYRGESAILETIDEKKFSCSVSIATGPSRGRVIEGIEYEDLSKLYQP</sequence>
<evidence type="ECO:0000313" key="27">
    <source>
        <dbReference type="Proteomes" id="UP000596742"/>
    </source>
</evidence>
<dbReference type="InterPro" id="IPR019447">
    <property type="entry name" value="DNA/RNA-bd_Kin17_WH-like_dom"/>
</dbReference>
<evidence type="ECO:0000256" key="15">
    <source>
        <dbReference type="ARBA" id="ARBA00023125"/>
    </source>
</evidence>
<evidence type="ECO:0000256" key="11">
    <source>
        <dbReference type="ARBA" id="ARBA00022833"/>
    </source>
</evidence>
<feature type="region of interest" description="Disordered" evidence="24">
    <location>
        <begin position="216"/>
        <end position="250"/>
    </location>
</feature>
<keyword evidence="15" id="KW-0238">DNA-binding</keyword>
<feature type="domain" description="DNA/RNA-binding protein Kin17 WH-like" evidence="25">
    <location>
        <begin position="54"/>
        <end position="180"/>
    </location>
</feature>
<evidence type="ECO:0000256" key="10">
    <source>
        <dbReference type="ARBA" id="ARBA00022771"/>
    </source>
</evidence>
<dbReference type="SUPFAM" id="SSF57667">
    <property type="entry name" value="beta-beta-alpha zinc fingers"/>
    <property type="match status" value="1"/>
</dbReference>
<dbReference type="GO" id="GO:0006397">
    <property type="term" value="P:mRNA processing"/>
    <property type="evidence" value="ECO:0007669"/>
    <property type="project" value="UniProtKB-KW"/>
</dbReference>
<evidence type="ECO:0000256" key="5">
    <source>
        <dbReference type="ARBA" id="ARBA00022490"/>
    </source>
</evidence>
<dbReference type="GO" id="GO:0003690">
    <property type="term" value="F:double-stranded DNA binding"/>
    <property type="evidence" value="ECO:0007669"/>
    <property type="project" value="TreeGrafter"/>
</dbReference>
<evidence type="ECO:0000259" key="25">
    <source>
        <dbReference type="SMART" id="SM01253"/>
    </source>
</evidence>
<dbReference type="FunFam" id="2.30.30.140:FF:000031">
    <property type="entry name" value="DNA/RNA-binding protein KIN17 isoform X1"/>
    <property type="match status" value="1"/>
</dbReference>
<dbReference type="EMBL" id="UYJE01007298">
    <property type="protein sequence ID" value="VDI53432.1"/>
    <property type="molecule type" value="Genomic_DNA"/>
</dbReference>
<dbReference type="Pfam" id="PF10357">
    <property type="entry name" value="WH_KIN17"/>
    <property type="match status" value="1"/>
</dbReference>
<dbReference type="PANTHER" id="PTHR12805:SF0">
    <property type="entry name" value="DNA_RNA-BINDING PROTEIN KIN17"/>
    <property type="match status" value="1"/>
</dbReference>
<gene>
    <name evidence="26" type="ORF">MGAL_10B015337</name>
</gene>
<keyword evidence="17" id="KW-0234">DNA repair</keyword>
<dbReference type="InterPro" id="IPR041995">
    <property type="entry name" value="KOW_KIN17"/>
</dbReference>
<dbReference type="InterPro" id="IPR014722">
    <property type="entry name" value="Rib_uL2_dom2"/>
</dbReference>
<dbReference type="InterPro" id="IPR041330">
    <property type="entry name" value="KN17_SH3"/>
</dbReference>
<keyword evidence="13" id="KW-0346">Stress response</keyword>
<keyword evidence="7" id="KW-0235">DNA replication</keyword>
<keyword evidence="5" id="KW-0963">Cytoplasm</keyword>
<dbReference type="GO" id="GO:0006281">
    <property type="term" value="P:DNA repair"/>
    <property type="evidence" value="ECO:0007669"/>
    <property type="project" value="UniProtKB-KW"/>
</dbReference>
<evidence type="ECO:0000256" key="16">
    <source>
        <dbReference type="ARBA" id="ARBA00023172"/>
    </source>
</evidence>
<accession>A0A8B6FQ06</accession>
<evidence type="ECO:0000256" key="4">
    <source>
        <dbReference type="ARBA" id="ARBA00022481"/>
    </source>
</evidence>
<comment type="caution">
    <text evidence="26">The sequence shown here is derived from an EMBL/GenBank/DDBJ whole genome shotgun (WGS) entry which is preliminary data.</text>
</comment>
<dbReference type="Pfam" id="PF18131">
    <property type="entry name" value="KN17_SH3"/>
    <property type="match status" value="1"/>
</dbReference>
<dbReference type="GO" id="GO:0006260">
    <property type="term" value="P:DNA replication"/>
    <property type="evidence" value="ECO:0007669"/>
    <property type="project" value="UniProtKB-KW"/>
</dbReference>
<dbReference type="Pfam" id="PF25095">
    <property type="entry name" value="C2H2-zf_KIN17"/>
    <property type="match status" value="1"/>
</dbReference>
<dbReference type="InterPro" id="IPR036236">
    <property type="entry name" value="Znf_C2H2_sf"/>
</dbReference>
<feature type="coiled-coil region" evidence="23">
    <location>
        <begin position="256"/>
        <end position="283"/>
    </location>
</feature>
<dbReference type="GO" id="GO:0003723">
    <property type="term" value="F:RNA binding"/>
    <property type="evidence" value="ECO:0007669"/>
    <property type="project" value="UniProtKB-KW"/>
</dbReference>
<evidence type="ECO:0000256" key="13">
    <source>
        <dbReference type="ARBA" id="ARBA00023016"/>
    </source>
</evidence>
<dbReference type="Proteomes" id="UP000596742">
    <property type="component" value="Unassembled WGS sequence"/>
</dbReference>
<dbReference type="GO" id="GO:0005634">
    <property type="term" value="C:nucleus"/>
    <property type="evidence" value="ECO:0007669"/>
    <property type="project" value="UniProtKB-SubCell"/>
</dbReference>
<dbReference type="GO" id="GO:0008270">
    <property type="term" value="F:zinc ion binding"/>
    <property type="evidence" value="ECO:0007669"/>
    <property type="project" value="UniProtKB-KW"/>
</dbReference>
<dbReference type="GO" id="GO:0006310">
    <property type="term" value="P:DNA recombination"/>
    <property type="evidence" value="ECO:0007669"/>
    <property type="project" value="UniProtKB-KW"/>
</dbReference>
<evidence type="ECO:0000256" key="12">
    <source>
        <dbReference type="ARBA" id="ARBA00022884"/>
    </source>
</evidence>
<dbReference type="FunFam" id="1.10.10.2030:FF:000001">
    <property type="entry name" value="DNA/RNA-binding protein KIN17, putative"/>
    <property type="match status" value="1"/>
</dbReference>
<comment type="similarity">
    <text evidence="3">Belongs to the KIN17 family.</text>
</comment>
<keyword evidence="11" id="KW-0862">Zinc</keyword>
<keyword evidence="10" id="KW-0863">Zinc-finger</keyword>
<evidence type="ECO:0000256" key="6">
    <source>
        <dbReference type="ARBA" id="ARBA00022664"/>
    </source>
</evidence>
<protein>
    <recommendedName>
        <fullName evidence="21">DNA/RNA-binding protein KIN17</fullName>
    </recommendedName>
    <alternativeName>
        <fullName evidence="22">Binding to curved DNA</fullName>
    </alternativeName>
</protein>
<reference evidence="26" key="1">
    <citation type="submission" date="2018-11" db="EMBL/GenBank/DDBJ databases">
        <authorList>
            <person name="Alioto T."/>
            <person name="Alioto T."/>
        </authorList>
    </citation>
    <scope>NUCLEOTIDE SEQUENCE</scope>
</reference>
<name>A0A8B6FQ06_MYTGA</name>
<keyword evidence="12" id="KW-0694">RNA-binding</keyword>
<evidence type="ECO:0000256" key="23">
    <source>
        <dbReference type="SAM" id="Coils"/>
    </source>
</evidence>
<evidence type="ECO:0000256" key="20">
    <source>
        <dbReference type="ARBA" id="ARBA00062063"/>
    </source>
</evidence>
<evidence type="ECO:0000256" key="18">
    <source>
        <dbReference type="ARBA" id="ARBA00023242"/>
    </source>
</evidence>
<evidence type="ECO:0000256" key="7">
    <source>
        <dbReference type="ARBA" id="ARBA00022705"/>
    </source>
</evidence>
<dbReference type="AlphaFoldDB" id="A0A8B6FQ06"/>
<evidence type="ECO:0000256" key="8">
    <source>
        <dbReference type="ARBA" id="ARBA00022723"/>
    </source>
</evidence>
<evidence type="ECO:0000256" key="19">
    <source>
        <dbReference type="ARBA" id="ARBA00054469"/>
    </source>
</evidence>
<evidence type="ECO:0000256" key="2">
    <source>
        <dbReference type="ARBA" id="ARBA00004496"/>
    </source>
</evidence>
<dbReference type="GO" id="GO:0005737">
    <property type="term" value="C:cytoplasm"/>
    <property type="evidence" value="ECO:0007669"/>
    <property type="project" value="UniProtKB-SubCell"/>
</dbReference>
<evidence type="ECO:0000256" key="24">
    <source>
        <dbReference type="SAM" id="MobiDB-lite"/>
    </source>
</evidence>
<dbReference type="InterPro" id="IPR038254">
    <property type="entry name" value="KIN17_WH-like_sf"/>
</dbReference>
<organism evidence="26 27">
    <name type="scientific">Mytilus galloprovincialis</name>
    <name type="common">Mediterranean mussel</name>
    <dbReference type="NCBI Taxonomy" id="29158"/>
    <lineage>
        <taxon>Eukaryota</taxon>
        <taxon>Metazoa</taxon>
        <taxon>Spiralia</taxon>
        <taxon>Lophotrochozoa</taxon>
        <taxon>Mollusca</taxon>
        <taxon>Bivalvia</taxon>
        <taxon>Autobranchia</taxon>
        <taxon>Pteriomorphia</taxon>
        <taxon>Mytilida</taxon>
        <taxon>Mytiloidea</taxon>
        <taxon>Mytilidae</taxon>
        <taxon>Mytilinae</taxon>
        <taxon>Mytilus</taxon>
    </lineage>
</organism>
<dbReference type="InterPro" id="IPR056767">
    <property type="entry name" value="C2H2-Znf_KIN17"/>
</dbReference>
<evidence type="ECO:0000256" key="21">
    <source>
        <dbReference type="ARBA" id="ARBA00067573"/>
    </source>
</evidence>
<keyword evidence="14 23" id="KW-0175">Coiled coil</keyword>
<keyword evidence="4" id="KW-0488">Methylation</keyword>
<dbReference type="Gene3D" id="2.30.30.30">
    <property type="match status" value="1"/>
</dbReference>
<keyword evidence="16" id="KW-0233">DNA recombination</keyword>
<keyword evidence="27" id="KW-1185">Reference proteome</keyword>
<dbReference type="InterPro" id="IPR037321">
    <property type="entry name" value="KIN17-like"/>
</dbReference>
<evidence type="ECO:0000256" key="1">
    <source>
        <dbReference type="ARBA" id="ARBA00004123"/>
    </source>
</evidence>
<evidence type="ECO:0000256" key="14">
    <source>
        <dbReference type="ARBA" id="ARBA00023054"/>
    </source>
</evidence>
<dbReference type="Gene3D" id="1.10.10.2030">
    <property type="entry name" value="DNA/RNA-binding protein Kin17, conserved domain"/>
    <property type="match status" value="1"/>
</dbReference>
<dbReference type="CDD" id="cd13155">
    <property type="entry name" value="KOW_KIN17"/>
    <property type="match status" value="1"/>
</dbReference>
<evidence type="ECO:0000256" key="22">
    <source>
        <dbReference type="ARBA" id="ARBA00079987"/>
    </source>
</evidence>
<comment type="subunit">
    <text evidence="20">Associated with DNA polymerase alpha, RFC1 and cyclin A, in multiprotein DNA replication complexes. Also associates with replication origins at the G1/S phase boundary and throughout the S phase in vivo.</text>
</comment>
<dbReference type="OrthoDB" id="10266249at2759"/>
<dbReference type="SMART" id="SM01253">
    <property type="entry name" value="Kin17_mid"/>
    <property type="match status" value="1"/>
</dbReference>